<dbReference type="InterPro" id="IPR003961">
    <property type="entry name" value="FN3_dom"/>
</dbReference>
<accession>A0A1N6JUM0</accession>
<dbReference type="EMBL" id="FSRA01000002">
    <property type="protein sequence ID" value="SIO48000.1"/>
    <property type="molecule type" value="Genomic_DNA"/>
</dbReference>
<feature type="signal peptide" evidence="1">
    <location>
        <begin position="1"/>
        <end position="32"/>
    </location>
</feature>
<protein>
    <submittedName>
        <fullName evidence="3">Gliding motility-associated C-terminal domain-containing protein</fullName>
    </submittedName>
</protein>
<dbReference type="SMART" id="SM00060">
    <property type="entry name" value="FN3"/>
    <property type="match status" value="1"/>
</dbReference>
<evidence type="ECO:0000313" key="3">
    <source>
        <dbReference type="EMBL" id="SIO48000.1"/>
    </source>
</evidence>
<sequence length="3336" mass="343265">MRLNVTPCSVMRKLIVFTAIWLLSWPVANAYAANTAPLSHMQYWWSPTTEISAVTTAENWYGQSPLLHKQENGFLTPADIRSFFAAGPISSPGISDQDILNPLLCLGCTITQQGQSHDGSINTASHITIGIGLATRAGQRIIFPGTYENGDSVVLDFEVPGALSASVLSSIRLQAFNGGSLVTTVNISDLGTLRVLGTGIGTSGKMRAVMPIGGTFDRVEVTIGSLAGLLNELYIYEVTAVVPVTVSPSANPIISPAGQSAVLTASHRLGAATFRWYDVPSGGTPLYTGNIFTTPVLFRGVKQYYVEATTTADGKTSFIRTAANVDVGGGPGLLWTFGDEQQSPRNSGVCALCIVTDPQNAIDADTTTSSMLSMPVGLASSVGQLIRFPGIYQSGDSIVLDLELPGQLYTKQLLSGISIQPYNGASAAGPAIALDNDLVRLQVLGIGVGGTSKFRVVVPSSVTFDGVQVNLNALFAELGFLRVYEAAAMIPVAVTPSPAVTPYNTSVNLNAAIRSAGATFNWYTQPTGGSAVATGASFPTPALTRSTTYYVEAATPDGLTSFKRTVVPVRVGGSDGPLWSHGDTQESPKLSGVCVGCSVQNPLLAVDGDTTTAATVNIPLGVLSSAGQLIRFPGNYQAGDSIILDLGIPAGQLLSAQLLSGIRIETFNGATSNNDAAAFSTALGNAQLLGIPVGSTGKFKVALPATAAFDAVQVSLAPVVGGLGNLQIYEATAMVPVTVNPATQTIPYGTSATINGANRLPSATLNWYTTPTGGTAVFSGPSFVTPNLTRQTKYYVEAATPDGKTSYVRSLATVNVGGGAGPLWTYGDREESPLITGVCLGCNVQDPANAVDGNPNTSSLLNMTVGALGGVSQLIHFPGTYQAGDSIALDLEVPNQLFNAQLLAGINVQTYNGSTPNADAITLDNNAVRLQALGLGVGTTGKFRITIPVNNTFDGVKIGTTAALAGLGNLRVYEAVAFMPVNITPPAPVIPSGTTATMTASVRAPGATYTWYESPTGGTAVGTTASFTTPTLTRSKKYYAEAATPDGKTSFVRTAAPVTVSGGPGPLWTYADQQTSPIIGGICLGCSVQNPNLAVDGDTTTASQEMITVGVAGSVGQLLKFPGTYQAGDSISFTLGVPNQMLSAQLLSGIRVQTFNGTTPNNDAITLDNDLINLQALGLDPTGSVGKFRVTIPVNSGFDGAQVDLTGLVSGLTNLNIYEAAAFIPVTVTPPPPVVVPFGNDTTLTASIRLPGATFSWYDTPTGGTPLATGATFNTPVLIGDRTFYVEASTPDGLKSYIRTAVPVTVRVGPGSPDLSCGRGITQTNGTVGLLCLLCAVNTPELAVDDNPQTSSRLHVPVGLLGGVQQTLTFGHESSVGDSLRIVVGSTTGLLNLALLGNVTIRPRNNGVENAADVRPVNSGLLSLQLLDGGARQVISFVPSQVFDEVEFRITGLATAVTEVNLFYVQQITPMAKVVSDTVNVCSGQTATLNANFPAGATFNWYDAPSGGNLLFTGASYTTPAITADAVYYVAAVSGTGCASETRKPVFVKVGLASVAVTANNITIPQGGTATFNVNTPNPAYTYNWYSVPTGGTPLATGPSFTTPALNVTTTYYVEATTSTGCASAQRIPVIATVQVVNPDIPCDAATAQVSNVNGICLGCYVDNQSSAVDASTTTFSTIHVIAGLLGGYAQQTLIFPNPSDLGDSVRLVMSFPASLADAALLGSVQIATYNGTQYNNDRANLTGGGLLNLQLLPGNQTAIVTFAPAAVFDRVEVRMNAGLATALSAANIHFAQRFIPVPDVTPDTVNTCVGSTATIAVAPRTNTIFRWYSQATGGTPLFTGTTFQSGPVSTDTAFYVEAVKASINCPNPIRTKAVVKITGAPAAPTLDNTSVNTCAGTTATIKATAPVGATFRWYAQQTGGTPIFTGNTFITPALDSSVIYYAETISSGGCASATRTAVQVNITARPATPDITPPSAAVCAGSVTTLTATSTTPGVVFNWYSSAAMDNLLFTGASFTTPALTATTSYFVVAVNGQCASAAAKMVTVTVNAVPAKPTVSINPASGLVEYGQTAVLTASSASPGAITYRWFLDSLGTTPIFTGAAYTTQPLTNNTRYFVEAVGESGCASIGRTGVTVLVNRNFNPGCDFANSQSHTTNGLCVLCAVNNPDNSVDNDTTNVTNISIPVGVGGNVSYFMNFGSLASAGDTVKVRLSFPTGLVDLSLLSNITITSYNGTTSNNDTKALDAAGLKLVLLGGSDQRAALFAPGAAYDRIEIRITGLATLLTSVNIQYANRILASPTVTVDNTTVCAGAQATLTATASDSTTVRWYTVPTGGTPVFTGKVFTTPVLNATTTYYAESFRASTNCANPIRTSATIQVLTVPQTPQILSGDTAICAGNSAILRARAVDPAHTIRWFLSSTGGTAVSLDSLFVTGALTTTTVFYAEAYNGSCGSAVRVPVTVTVGTAPNDPVLESGNLTICSGTSATLRVTSATTGITINWYTVQSGGTPVSTGAQFTTPALSTTTIYYVEATSTAGGCANGGGRIQAVVNVNATPAVPVLVDAVRITCRNQPATLSVQNPVAGITYNWYSAATGGTLLSTGATYTTGPLTDTATFFVEAVGTGNCPSTSRAVASVSVVSTLNPPTVESANVTVCRGAQATLRVQNPLGGVTYNWYDAPGGNKLFTGAVFLTGVQVTGSSYYVEAVSSGGCASATMTRVDVQVTDAPTLPVVLGNTTVCQGDAISLSIQNPAAGLTYSWYDAAAGGNRLAQGTTFAPTGVTSSVTYYVEASSGVCSSAGRTPVTITVNPAPPTVTVDATAKTVCIGNTADLHVVNPQPGLTYRWYDAAVGGTIVSSSPDFITPALSANKDYYVAAINGSNCASVTRTRVSVTVTNGPAVPAAPAEVTVCRGNRPTVSVQNANANLQYRWYDAPIGGTLLFTGNTYSTADPLNVKDTVYLEASLPGGTCISNGRAQVILIPADAPGNPVLVNSGAVTVCTGTTATFNVQNPTANVTYRWYDAATGGNVLLANGTSYTTGVLTANMDVYVEALIGGGCASAGRAKGTATVSPVPGAPLVTADANTVCPDSSATLRASSAQPGLIFSWYTTATGGTAVFTGPVFRTPGLTTATTYYAAAGFNGGCMSTTRTPVTINIYAALPAPTVSVASKTATSVTFQWNAVPGALGYRVSADGGITFTQPSSGLTGTTHTVTNLLPNQTVTLQVMSIGATECANSAWFQGGGGTDNPAGNTIFVPNAFTPNGDGLNDVLLVYGTTIATMEIRIYNQWGQMIFESKDKGRGWDGTMSGKKQPVGVYNYILRATLQDGTTVQKRGTITIVR</sequence>
<organism evidence="3 4">
    <name type="scientific">Chitinophaga niabensis</name>
    <dbReference type="NCBI Taxonomy" id="536979"/>
    <lineage>
        <taxon>Bacteria</taxon>
        <taxon>Pseudomonadati</taxon>
        <taxon>Bacteroidota</taxon>
        <taxon>Chitinophagia</taxon>
        <taxon>Chitinophagales</taxon>
        <taxon>Chitinophagaceae</taxon>
        <taxon>Chitinophaga</taxon>
    </lineage>
</organism>
<gene>
    <name evidence="3" type="ORF">SAMN04488055_4465</name>
</gene>
<dbReference type="Pfam" id="PF13585">
    <property type="entry name" value="CHU_C"/>
    <property type="match status" value="1"/>
</dbReference>
<proteinExistence type="predicted"/>
<dbReference type="InterPro" id="IPR003599">
    <property type="entry name" value="Ig_sub"/>
</dbReference>
<dbReference type="InterPro" id="IPR026341">
    <property type="entry name" value="T9SS_type_B"/>
</dbReference>
<dbReference type="CDD" id="cd00063">
    <property type="entry name" value="FN3"/>
    <property type="match status" value="1"/>
</dbReference>
<dbReference type="Proteomes" id="UP000185003">
    <property type="component" value="Unassembled WGS sequence"/>
</dbReference>
<dbReference type="SMART" id="SM00409">
    <property type="entry name" value="IG"/>
    <property type="match status" value="7"/>
</dbReference>
<evidence type="ECO:0000313" key="4">
    <source>
        <dbReference type="Proteomes" id="UP000185003"/>
    </source>
</evidence>
<keyword evidence="1" id="KW-0732">Signal</keyword>
<dbReference type="NCBIfam" id="TIGR04131">
    <property type="entry name" value="Bac_Flav_CTERM"/>
    <property type="match status" value="1"/>
</dbReference>
<reference evidence="3 4" key="1">
    <citation type="submission" date="2016-11" db="EMBL/GenBank/DDBJ databases">
        <authorList>
            <person name="Jaros S."/>
            <person name="Januszkiewicz K."/>
            <person name="Wedrychowicz H."/>
        </authorList>
    </citation>
    <scope>NUCLEOTIDE SEQUENCE [LARGE SCALE GENOMIC DNA]</scope>
    <source>
        <strain evidence="3 4">DSM 24787</strain>
    </source>
</reference>
<dbReference type="SUPFAM" id="SSF49265">
    <property type="entry name" value="Fibronectin type III"/>
    <property type="match status" value="1"/>
</dbReference>
<dbReference type="Pfam" id="PF19081">
    <property type="entry name" value="Ig_7"/>
    <property type="match status" value="21"/>
</dbReference>
<keyword evidence="4" id="KW-1185">Reference proteome</keyword>
<dbReference type="InterPro" id="IPR036116">
    <property type="entry name" value="FN3_sf"/>
</dbReference>
<dbReference type="Gene3D" id="2.60.40.10">
    <property type="entry name" value="Immunoglobulins"/>
    <property type="match status" value="1"/>
</dbReference>
<feature type="chain" id="PRO_5012907315" evidence="1">
    <location>
        <begin position="33"/>
        <end position="3336"/>
    </location>
</feature>
<dbReference type="PROSITE" id="PS50853">
    <property type="entry name" value="FN3"/>
    <property type="match status" value="1"/>
</dbReference>
<evidence type="ECO:0000259" key="2">
    <source>
        <dbReference type="PROSITE" id="PS50853"/>
    </source>
</evidence>
<dbReference type="STRING" id="536979.SAMN04488055_4465"/>
<evidence type="ECO:0000256" key="1">
    <source>
        <dbReference type="SAM" id="SignalP"/>
    </source>
</evidence>
<name>A0A1N6JUM0_9BACT</name>
<dbReference type="InterPro" id="IPR044023">
    <property type="entry name" value="Ig_7"/>
</dbReference>
<feature type="domain" description="Fibronectin type-III" evidence="2">
    <location>
        <begin position="3156"/>
        <end position="3245"/>
    </location>
</feature>
<dbReference type="InterPro" id="IPR013783">
    <property type="entry name" value="Ig-like_fold"/>
</dbReference>